<comment type="caution">
    <text evidence="1">The sequence shown here is derived from an EMBL/GenBank/DDBJ whole genome shotgun (WGS) entry which is preliminary data.</text>
</comment>
<dbReference type="SUPFAM" id="SSF81901">
    <property type="entry name" value="HCP-like"/>
    <property type="match status" value="1"/>
</dbReference>
<protein>
    <submittedName>
        <fullName evidence="1">Sel1 repeat family protein</fullName>
    </submittedName>
</protein>
<dbReference type="Proteomes" id="UP000863257">
    <property type="component" value="Unassembled WGS sequence"/>
</dbReference>
<reference evidence="1" key="2">
    <citation type="submission" date="2019-01" db="EMBL/GenBank/DDBJ databases">
        <authorList>
            <consortium name="NCBI Pathogen Detection Project"/>
        </authorList>
    </citation>
    <scope>NUCLEOTIDE SEQUENCE</scope>
    <source>
        <strain evidence="1">BCW_3452</strain>
    </source>
</reference>
<sequence length="244" mass="27294">MSFDYSKFISPYLESLSSSQKGTSEFKKATSLLAQNVKIRDPEALAAYSILQLEGTIVERKAPEAKKRLTNEALGAKPVFSAFMLGVLSSQGLFDYEIDHVFAEKNLRKVALTENVGDKEKPYVKEAAYLMSQYYLSGEHFEQDKVEAKRFLDIAVMYGEPKSLALMGEILLYGAESVFGDMVEPDIPKAMEYLGISIESGLEGGAEILVKFHLKEAFRLSSKMSDKVFSDMVESKLSHIAWRL</sequence>
<proteinExistence type="predicted"/>
<gene>
    <name evidence="1" type="ORF">I7730_20460</name>
</gene>
<reference evidence="1" key="1">
    <citation type="journal article" date="2018" name="Genome Biol.">
        <title>SKESA: strategic k-mer extension for scrupulous assemblies.</title>
        <authorList>
            <person name="Souvorov A."/>
            <person name="Agarwala R."/>
            <person name="Lipman D.J."/>
        </authorList>
    </citation>
    <scope>NUCLEOTIDE SEQUENCE</scope>
    <source>
        <strain evidence="1">BCW_3452</strain>
    </source>
</reference>
<dbReference type="InterPro" id="IPR011990">
    <property type="entry name" value="TPR-like_helical_dom_sf"/>
</dbReference>
<evidence type="ECO:0000313" key="1">
    <source>
        <dbReference type="EMBL" id="HAS8542165.1"/>
    </source>
</evidence>
<dbReference type="SMART" id="SM00671">
    <property type="entry name" value="SEL1"/>
    <property type="match status" value="2"/>
</dbReference>
<dbReference type="AlphaFoldDB" id="A0A8H9N3G7"/>
<dbReference type="Gene3D" id="1.25.40.10">
    <property type="entry name" value="Tetratricopeptide repeat domain"/>
    <property type="match status" value="1"/>
</dbReference>
<dbReference type="InterPro" id="IPR006597">
    <property type="entry name" value="Sel1-like"/>
</dbReference>
<dbReference type="EMBL" id="DACRBY010000032">
    <property type="protein sequence ID" value="HAS8542165.1"/>
    <property type="molecule type" value="Genomic_DNA"/>
</dbReference>
<name>A0A8H9N3G7_VIBVL</name>
<accession>A0A8H9N3G7</accession>
<organism evidence="1">
    <name type="scientific">Vibrio vulnificus</name>
    <dbReference type="NCBI Taxonomy" id="672"/>
    <lineage>
        <taxon>Bacteria</taxon>
        <taxon>Pseudomonadati</taxon>
        <taxon>Pseudomonadota</taxon>
        <taxon>Gammaproteobacteria</taxon>
        <taxon>Vibrionales</taxon>
        <taxon>Vibrionaceae</taxon>
        <taxon>Vibrio</taxon>
    </lineage>
</organism>